<proteinExistence type="predicted"/>
<sequence>MSKAVERDVLKLMFPENSTEAIRFVGHQINVVDNMGQGLMSLGGILLAITASLLPTLRSLASGARFFIVIGSSFVLASILCNALFVFRVRWITQMDNCPSDHSKVMDVALKIRSNKTRAYHIALTIMVIGLLCYLLSVYVLAFS</sequence>
<protein>
    <submittedName>
        <fullName evidence="2">Uncharacterized protein</fullName>
    </submittedName>
</protein>
<evidence type="ECO:0000313" key="3">
    <source>
        <dbReference type="Proteomes" id="UP000014617"/>
    </source>
</evidence>
<feature type="transmembrane region" description="Helical" evidence="1">
    <location>
        <begin position="63"/>
        <end position="87"/>
    </location>
</feature>
<dbReference type="RefSeq" id="WP_016516670.1">
    <property type="nucleotide sequence ID" value="NZ_ASZQ01000256.1"/>
</dbReference>
<feature type="transmembrane region" description="Helical" evidence="1">
    <location>
        <begin position="38"/>
        <end position="57"/>
    </location>
</feature>
<gene>
    <name evidence="2" type="ORF">MAESPC_04143</name>
</gene>
<name>S3J3H7_MICAE</name>
<keyword evidence="1" id="KW-1133">Transmembrane helix</keyword>
<keyword evidence="1" id="KW-0812">Transmembrane</keyword>
<feature type="transmembrane region" description="Helical" evidence="1">
    <location>
        <begin position="119"/>
        <end position="142"/>
    </location>
</feature>
<organism evidence="2 3">
    <name type="scientific">Microcystis aeruginosa SPC777</name>
    <dbReference type="NCBI Taxonomy" id="482300"/>
    <lineage>
        <taxon>Bacteria</taxon>
        <taxon>Bacillati</taxon>
        <taxon>Cyanobacteriota</taxon>
        <taxon>Cyanophyceae</taxon>
        <taxon>Oscillatoriophycideae</taxon>
        <taxon>Chroococcales</taxon>
        <taxon>Microcystaceae</taxon>
        <taxon>Microcystis</taxon>
    </lineage>
</organism>
<dbReference type="AlphaFoldDB" id="S3J3H7"/>
<evidence type="ECO:0000313" key="2">
    <source>
        <dbReference type="EMBL" id="EPF19271.1"/>
    </source>
</evidence>
<keyword evidence="1" id="KW-0472">Membrane</keyword>
<accession>S3J3H7</accession>
<dbReference type="Proteomes" id="UP000014617">
    <property type="component" value="Unassembled WGS sequence"/>
</dbReference>
<evidence type="ECO:0000256" key="1">
    <source>
        <dbReference type="SAM" id="Phobius"/>
    </source>
</evidence>
<reference evidence="2 3" key="1">
    <citation type="journal article" date="2013" name="Genome Announc.">
        <title>Draft Genome Sequence of the Brazilian Toxic Bloom-Forming Cyanobacterium Microcystis aeruginosa Strain SPC777.</title>
        <authorList>
            <person name="Fiore M.F."/>
            <person name="Alvarenga D.O."/>
            <person name="Varani A.M."/>
            <person name="Hoff-Risseti C."/>
            <person name="Crespim E."/>
            <person name="Ramos R.T."/>
            <person name="Silva A."/>
            <person name="Schaker P.D."/>
            <person name="Heck K."/>
            <person name="Rigonato J."/>
            <person name="Schneider M.P."/>
        </authorList>
    </citation>
    <scope>NUCLEOTIDE SEQUENCE [LARGE SCALE GENOMIC DNA]</scope>
    <source>
        <strain evidence="3">SPC 777</strain>
    </source>
</reference>
<comment type="caution">
    <text evidence="2">The sequence shown here is derived from an EMBL/GenBank/DDBJ whole genome shotgun (WGS) entry which is preliminary data.</text>
</comment>
<dbReference type="EMBL" id="ASZQ01000256">
    <property type="protein sequence ID" value="EPF19271.1"/>
    <property type="molecule type" value="Genomic_DNA"/>
</dbReference>